<evidence type="ECO:0000313" key="1">
    <source>
        <dbReference type="EMBL" id="CAB4918118.1"/>
    </source>
</evidence>
<accession>A0A6J7HFR9</accession>
<protein>
    <submittedName>
        <fullName evidence="1">Unannotated protein</fullName>
    </submittedName>
</protein>
<gene>
    <name evidence="1" type="ORF">UFOPK3610_01246</name>
</gene>
<organism evidence="1">
    <name type="scientific">freshwater metagenome</name>
    <dbReference type="NCBI Taxonomy" id="449393"/>
    <lineage>
        <taxon>unclassified sequences</taxon>
        <taxon>metagenomes</taxon>
        <taxon>ecological metagenomes</taxon>
    </lineage>
</organism>
<dbReference type="AlphaFoldDB" id="A0A6J7HFR9"/>
<name>A0A6J7HFR9_9ZZZZ</name>
<dbReference type="EMBL" id="CAFBMR010000051">
    <property type="protein sequence ID" value="CAB4918118.1"/>
    <property type="molecule type" value="Genomic_DNA"/>
</dbReference>
<reference evidence="1" key="1">
    <citation type="submission" date="2020-05" db="EMBL/GenBank/DDBJ databases">
        <authorList>
            <person name="Chiriac C."/>
            <person name="Salcher M."/>
            <person name="Ghai R."/>
            <person name="Kavagutti S V."/>
        </authorList>
    </citation>
    <scope>NUCLEOTIDE SEQUENCE</scope>
</reference>
<proteinExistence type="predicted"/>
<sequence>MRVRNLLIGMSVTATVAAGLAIAVAPSASADPTLTLTIMAQRVGASVHVSGMLSARTAHDVFIPMVKLPGASTFTVGVARPMEDCGSFTWNRHIRAGRTISVYFTYGAVESNVIEITPTTVGVGVRSRDRVPRC</sequence>